<sequence length="348" mass="38815">MIIALFSCSQAPSYRFLSVSYDATGDFTDQTIVQHDSSQTVKLVVNGWNPSLFPDRRLAYVASEDEENNQGNGDIWVLDLKSGKKTNLTNTHMVNEFNPTVSPDGKYIAYFTGTNKGGFCIMNSDGSDNWCLDTMNWVYTINCSEYDLPPTGSCSDRFNVMSFVWSPVVKNGIYDIVFNSNWEGEGNKLYHMVLDEGSLLYMNLIADKAVSQAISPSGTLIFASYLNDTIVQINFDGSGRKVLINQEARDIVWSQDGSRFAYTGYTPEGVGSVYMANSDGSDPKIVAEGSSPAWSLDGTFILFEKQFRTDAQIFGHTNLYKYDLSSGQETPVLENKDSFFNYDILFLN</sequence>
<evidence type="ECO:0000256" key="1">
    <source>
        <dbReference type="ARBA" id="ARBA00009820"/>
    </source>
</evidence>
<organism evidence="2 3">
    <name type="scientific">Candidatus Collierbacteria bacterium GW2011_GWB2_45_17</name>
    <dbReference type="NCBI Taxonomy" id="1618388"/>
    <lineage>
        <taxon>Bacteria</taxon>
        <taxon>Candidatus Collieribacteriota</taxon>
    </lineage>
</organism>
<dbReference type="AlphaFoldDB" id="A0A837IEV9"/>
<dbReference type="SUPFAM" id="SSF82171">
    <property type="entry name" value="DPP6 N-terminal domain-like"/>
    <property type="match status" value="1"/>
</dbReference>
<proteinExistence type="inferred from homology"/>
<dbReference type="EMBL" id="LCKO01000005">
    <property type="protein sequence ID" value="KKU00375.1"/>
    <property type="molecule type" value="Genomic_DNA"/>
</dbReference>
<dbReference type="Pfam" id="PF07676">
    <property type="entry name" value="PD40"/>
    <property type="match status" value="2"/>
</dbReference>
<dbReference type="Proteomes" id="UP000034078">
    <property type="component" value="Unassembled WGS sequence"/>
</dbReference>
<comment type="similarity">
    <text evidence="1">Belongs to the TolB family.</text>
</comment>
<evidence type="ECO:0000313" key="3">
    <source>
        <dbReference type="Proteomes" id="UP000034078"/>
    </source>
</evidence>
<dbReference type="InterPro" id="IPR011659">
    <property type="entry name" value="WD40"/>
</dbReference>
<gene>
    <name evidence="2" type="ORF">UX01_C0005G0052</name>
</gene>
<dbReference type="Gene3D" id="2.120.10.30">
    <property type="entry name" value="TolB, C-terminal domain"/>
    <property type="match status" value="2"/>
</dbReference>
<protein>
    <submittedName>
        <fullName evidence="2">Uncharacterized protein</fullName>
    </submittedName>
</protein>
<reference evidence="2 3" key="1">
    <citation type="journal article" date="2015" name="Nature">
        <title>rRNA introns, odd ribosomes, and small enigmatic genomes across a large radiation of phyla.</title>
        <authorList>
            <person name="Brown C.T."/>
            <person name="Hug L.A."/>
            <person name="Thomas B.C."/>
            <person name="Sharon I."/>
            <person name="Castelle C.J."/>
            <person name="Singh A."/>
            <person name="Wilkins M.J."/>
            <person name="Williams K.H."/>
            <person name="Banfield J.F."/>
        </authorList>
    </citation>
    <scope>NUCLEOTIDE SEQUENCE [LARGE SCALE GENOMIC DNA]</scope>
</reference>
<dbReference type="PANTHER" id="PTHR36842">
    <property type="entry name" value="PROTEIN TOLB HOMOLOG"/>
    <property type="match status" value="1"/>
</dbReference>
<dbReference type="InterPro" id="IPR011042">
    <property type="entry name" value="6-blade_b-propeller_TolB-like"/>
</dbReference>
<accession>A0A837IEV9</accession>
<comment type="caution">
    <text evidence="2">The sequence shown here is derived from an EMBL/GenBank/DDBJ whole genome shotgun (WGS) entry which is preliminary data.</text>
</comment>
<evidence type="ECO:0000313" key="2">
    <source>
        <dbReference type="EMBL" id="KKU00375.1"/>
    </source>
</evidence>
<name>A0A837IEV9_9BACT</name>
<dbReference type="PANTHER" id="PTHR36842:SF1">
    <property type="entry name" value="PROTEIN TOLB"/>
    <property type="match status" value="1"/>
</dbReference>